<evidence type="ECO:0000313" key="1">
    <source>
        <dbReference type="EMBL" id="VAX00105.1"/>
    </source>
</evidence>
<gene>
    <name evidence="1" type="ORF">MNBD_GAMMA20-1501</name>
</gene>
<reference evidence="1" key="1">
    <citation type="submission" date="2018-06" db="EMBL/GenBank/DDBJ databases">
        <authorList>
            <person name="Zhirakovskaya E."/>
        </authorList>
    </citation>
    <scope>NUCLEOTIDE SEQUENCE</scope>
</reference>
<dbReference type="InterPro" id="IPR021482">
    <property type="entry name" value="DUF3135"/>
</dbReference>
<name>A0A3B1B1B1_9ZZZZ</name>
<organism evidence="1">
    <name type="scientific">hydrothermal vent metagenome</name>
    <dbReference type="NCBI Taxonomy" id="652676"/>
    <lineage>
        <taxon>unclassified sequences</taxon>
        <taxon>metagenomes</taxon>
        <taxon>ecological metagenomes</taxon>
    </lineage>
</organism>
<dbReference type="EMBL" id="UOFU01000191">
    <property type="protein sequence ID" value="VAX00105.1"/>
    <property type="molecule type" value="Genomic_DNA"/>
</dbReference>
<protein>
    <recommendedName>
        <fullName evidence="2">DUF3135 domain-containing protein</fullName>
    </recommendedName>
</protein>
<evidence type="ECO:0008006" key="2">
    <source>
        <dbReference type="Google" id="ProtNLM"/>
    </source>
</evidence>
<accession>A0A3B1B1B1</accession>
<proteinExistence type="predicted"/>
<dbReference type="Pfam" id="PF11333">
    <property type="entry name" value="DUF3135"/>
    <property type="match status" value="1"/>
</dbReference>
<sequence>MNEQFHSTGSLDFDFWKQLAKDDPVAFEALRREKVEQLIAQAPETQRRRLLGLQWQIDQTRKLAAGPMASCLAISNMMWDSLHQLSLRQHELLSATPDTLRRSQDTAATVLAFPAQLP</sequence>
<dbReference type="AlphaFoldDB" id="A0A3B1B1B1"/>